<evidence type="ECO:0000256" key="6">
    <source>
        <dbReference type="SAM" id="MobiDB-lite"/>
    </source>
</evidence>
<dbReference type="GO" id="GO:0016705">
    <property type="term" value="F:oxidoreductase activity, acting on paired donors, with incorporation or reduction of molecular oxygen"/>
    <property type="evidence" value="ECO:0007669"/>
    <property type="project" value="InterPro"/>
</dbReference>
<dbReference type="InParanoid" id="A0A2P5EGR1"/>
<sequence length="263" mass="29700">MMMKMIAGKRYYRKDVVDDEAREFQAIMREVTELLGTTNLNDFLPFFQWVDFQGVEKRMIRLMKKMDRFFQNLVDEHRKMDHTASTGNDNIDRKMTFVDLFLSLQESKPDMYDDETIKGLILVGFMSLSCAIKLLLNQRIRGVNWAAQAQPKSKFLGLDGFRLSLLGSKKVLSRARLGRISSRVHVKSTRPKPNLKDDRVRAGFGPCRAMLLAGTKGVKMDKPRPVILARGPTRPAPACIITGPDSARPGPHYNESGLGPALG</sequence>
<evidence type="ECO:0000313" key="7">
    <source>
        <dbReference type="EMBL" id="PON84719.1"/>
    </source>
</evidence>
<dbReference type="AlphaFoldDB" id="A0A2P5EGR1"/>
<organism evidence="7 8">
    <name type="scientific">Trema orientale</name>
    <name type="common">Charcoal tree</name>
    <name type="synonym">Celtis orientalis</name>
    <dbReference type="NCBI Taxonomy" id="63057"/>
    <lineage>
        <taxon>Eukaryota</taxon>
        <taxon>Viridiplantae</taxon>
        <taxon>Streptophyta</taxon>
        <taxon>Embryophyta</taxon>
        <taxon>Tracheophyta</taxon>
        <taxon>Spermatophyta</taxon>
        <taxon>Magnoliopsida</taxon>
        <taxon>eudicotyledons</taxon>
        <taxon>Gunneridae</taxon>
        <taxon>Pentapetalae</taxon>
        <taxon>rosids</taxon>
        <taxon>fabids</taxon>
        <taxon>Rosales</taxon>
        <taxon>Cannabaceae</taxon>
        <taxon>Trema</taxon>
    </lineage>
</organism>
<protein>
    <submittedName>
        <fullName evidence="7">Cytochrome P</fullName>
    </submittedName>
</protein>
<dbReference type="GO" id="GO:0004497">
    <property type="term" value="F:monooxygenase activity"/>
    <property type="evidence" value="ECO:0007669"/>
    <property type="project" value="UniProtKB-KW"/>
</dbReference>
<comment type="caution">
    <text evidence="7">The sequence shown here is derived from an EMBL/GenBank/DDBJ whole genome shotgun (WGS) entry which is preliminary data.</text>
</comment>
<dbReference type="Pfam" id="PF00067">
    <property type="entry name" value="p450"/>
    <property type="match status" value="1"/>
</dbReference>
<dbReference type="InterPro" id="IPR001128">
    <property type="entry name" value="Cyt_P450"/>
</dbReference>
<dbReference type="EMBL" id="JXTC01000158">
    <property type="protein sequence ID" value="PON84719.1"/>
    <property type="molecule type" value="Genomic_DNA"/>
</dbReference>
<feature type="region of interest" description="Disordered" evidence="6">
    <location>
        <begin position="238"/>
        <end position="263"/>
    </location>
</feature>
<dbReference type="SUPFAM" id="SSF48264">
    <property type="entry name" value="Cytochrome P450"/>
    <property type="match status" value="1"/>
</dbReference>
<keyword evidence="1" id="KW-0349">Heme</keyword>
<keyword evidence="2" id="KW-0479">Metal-binding</keyword>
<evidence type="ECO:0000256" key="5">
    <source>
        <dbReference type="ARBA" id="ARBA00023033"/>
    </source>
</evidence>
<proteinExistence type="predicted"/>
<accession>A0A2P5EGR1</accession>
<dbReference type="PANTHER" id="PTHR47947">
    <property type="entry name" value="CYTOCHROME P450 82C3-RELATED"/>
    <property type="match status" value="1"/>
</dbReference>
<keyword evidence="3" id="KW-0560">Oxidoreductase</keyword>
<dbReference type="InterPro" id="IPR050651">
    <property type="entry name" value="Plant_Cytochrome_P450_Monoox"/>
</dbReference>
<dbReference type="InterPro" id="IPR036396">
    <property type="entry name" value="Cyt_P450_sf"/>
</dbReference>
<evidence type="ECO:0000256" key="2">
    <source>
        <dbReference type="ARBA" id="ARBA00022723"/>
    </source>
</evidence>
<dbReference type="GO" id="GO:0020037">
    <property type="term" value="F:heme binding"/>
    <property type="evidence" value="ECO:0007669"/>
    <property type="project" value="InterPro"/>
</dbReference>
<dbReference type="STRING" id="63057.A0A2P5EGR1"/>
<dbReference type="GO" id="GO:0005506">
    <property type="term" value="F:iron ion binding"/>
    <property type="evidence" value="ECO:0007669"/>
    <property type="project" value="InterPro"/>
</dbReference>
<evidence type="ECO:0000256" key="1">
    <source>
        <dbReference type="ARBA" id="ARBA00022617"/>
    </source>
</evidence>
<keyword evidence="8" id="KW-1185">Reference proteome</keyword>
<reference evidence="8" key="1">
    <citation type="submission" date="2016-06" db="EMBL/GenBank/DDBJ databases">
        <title>Parallel loss of symbiosis genes in relatives of nitrogen-fixing non-legume Parasponia.</title>
        <authorList>
            <person name="Van Velzen R."/>
            <person name="Holmer R."/>
            <person name="Bu F."/>
            <person name="Rutten L."/>
            <person name="Van Zeijl A."/>
            <person name="Liu W."/>
            <person name="Santuari L."/>
            <person name="Cao Q."/>
            <person name="Sharma T."/>
            <person name="Shen D."/>
            <person name="Roswanjaya Y."/>
            <person name="Wardhani T."/>
            <person name="Kalhor M.S."/>
            <person name="Jansen J."/>
            <person name="Van den Hoogen J."/>
            <person name="Gungor B."/>
            <person name="Hartog M."/>
            <person name="Hontelez J."/>
            <person name="Verver J."/>
            <person name="Yang W.-C."/>
            <person name="Schijlen E."/>
            <person name="Repin R."/>
            <person name="Schilthuizen M."/>
            <person name="Schranz E."/>
            <person name="Heidstra R."/>
            <person name="Miyata K."/>
            <person name="Fedorova E."/>
            <person name="Kohlen W."/>
            <person name="Bisseling T."/>
            <person name="Smit S."/>
            <person name="Geurts R."/>
        </authorList>
    </citation>
    <scope>NUCLEOTIDE SEQUENCE [LARGE SCALE GENOMIC DNA]</scope>
    <source>
        <strain evidence="8">cv. RG33-2</strain>
    </source>
</reference>
<dbReference type="OrthoDB" id="1055148at2759"/>
<name>A0A2P5EGR1_TREOI</name>
<dbReference type="Proteomes" id="UP000237000">
    <property type="component" value="Unassembled WGS sequence"/>
</dbReference>
<gene>
    <name evidence="7" type="ORF">TorRG33x02_195460</name>
</gene>
<keyword evidence="5" id="KW-0503">Monooxygenase</keyword>
<evidence type="ECO:0000313" key="8">
    <source>
        <dbReference type="Proteomes" id="UP000237000"/>
    </source>
</evidence>
<keyword evidence="4" id="KW-0408">Iron</keyword>
<evidence type="ECO:0000256" key="4">
    <source>
        <dbReference type="ARBA" id="ARBA00023004"/>
    </source>
</evidence>
<dbReference type="PANTHER" id="PTHR47947:SF20">
    <property type="entry name" value="CYTOCHROME P450 FAMILY PROTEIN"/>
    <property type="match status" value="1"/>
</dbReference>
<evidence type="ECO:0000256" key="3">
    <source>
        <dbReference type="ARBA" id="ARBA00023002"/>
    </source>
</evidence>
<dbReference type="Gene3D" id="1.10.630.10">
    <property type="entry name" value="Cytochrome P450"/>
    <property type="match status" value="1"/>
</dbReference>